<comment type="caution">
    <text evidence="4">The sequence shown here is derived from an EMBL/GenBank/DDBJ whole genome shotgun (WGS) entry which is preliminary data.</text>
</comment>
<reference evidence="4" key="1">
    <citation type="submission" date="2022-01" db="EMBL/GenBank/DDBJ databases">
        <authorList>
            <person name="Criscuolo A."/>
        </authorList>
    </citation>
    <scope>NUCLEOTIDE SEQUENCE</scope>
    <source>
        <strain evidence="4">CIP111893</strain>
    </source>
</reference>
<protein>
    <recommendedName>
        <fullName evidence="6">Prepilin-type N-terminal cleavage/methylation domain-containing protein</fullName>
    </recommendedName>
</protein>
<dbReference type="Pfam" id="PF07963">
    <property type="entry name" value="N_methyl"/>
    <property type="match status" value="1"/>
</dbReference>
<dbReference type="RefSeq" id="WP_236340170.1">
    <property type="nucleotide sequence ID" value="NZ_CAKMMF010000008.1"/>
</dbReference>
<evidence type="ECO:0008006" key="6">
    <source>
        <dbReference type="Google" id="ProtNLM"/>
    </source>
</evidence>
<comment type="subcellular location">
    <subcellularLocation>
        <location evidence="1">Cell surface</location>
    </subcellularLocation>
</comment>
<evidence type="ECO:0000256" key="2">
    <source>
        <dbReference type="ARBA" id="ARBA00023287"/>
    </source>
</evidence>
<organism evidence="4 5">
    <name type="scientific">Paenibacillus plantiphilus</name>
    <dbReference type="NCBI Taxonomy" id="2905650"/>
    <lineage>
        <taxon>Bacteria</taxon>
        <taxon>Bacillati</taxon>
        <taxon>Bacillota</taxon>
        <taxon>Bacilli</taxon>
        <taxon>Bacillales</taxon>
        <taxon>Paenibacillaceae</taxon>
        <taxon>Paenibacillus</taxon>
    </lineage>
</organism>
<keyword evidence="3" id="KW-1133">Transmembrane helix</keyword>
<dbReference type="InterPro" id="IPR012902">
    <property type="entry name" value="N_methyl_site"/>
</dbReference>
<dbReference type="Proteomes" id="UP000838686">
    <property type="component" value="Unassembled WGS sequence"/>
</dbReference>
<dbReference type="EMBL" id="CAKMMF010000008">
    <property type="protein sequence ID" value="CAH1202538.1"/>
    <property type="molecule type" value="Genomic_DNA"/>
</dbReference>
<name>A0ABN8GEU0_9BACL</name>
<sequence length="193" mass="21427">MKNYLKNERGLTLIELLGAISLTAIVITVAIALFTSVSGFTYSNSEGRSAQRNAKYALSQISARLHDSDAIFQPTSANELRYSTFANGLIAYKAICYETSGVLKLYDFQASTNDEWKQDSVSISTHSSYYKNGIELTYGLSQAPDYIEKNVGDKKYVNITLHYVPTRKTATGGFVSSDEQTVSTRVKLFKQIK</sequence>
<evidence type="ECO:0000256" key="1">
    <source>
        <dbReference type="ARBA" id="ARBA00004241"/>
    </source>
</evidence>
<proteinExistence type="predicted"/>
<keyword evidence="3" id="KW-0812">Transmembrane</keyword>
<dbReference type="PROSITE" id="PS00409">
    <property type="entry name" value="PROKAR_NTER_METHYL"/>
    <property type="match status" value="1"/>
</dbReference>
<keyword evidence="5" id="KW-1185">Reference proteome</keyword>
<accession>A0ABN8GEU0</accession>
<keyword evidence="3" id="KW-0472">Membrane</keyword>
<keyword evidence="2" id="KW-0178">Competence</keyword>
<evidence type="ECO:0000256" key="3">
    <source>
        <dbReference type="SAM" id="Phobius"/>
    </source>
</evidence>
<gene>
    <name evidence="4" type="ORF">PAECIP111893_01825</name>
</gene>
<feature type="transmembrane region" description="Helical" evidence="3">
    <location>
        <begin position="12"/>
        <end position="34"/>
    </location>
</feature>
<evidence type="ECO:0000313" key="4">
    <source>
        <dbReference type="EMBL" id="CAH1202538.1"/>
    </source>
</evidence>
<evidence type="ECO:0000313" key="5">
    <source>
        <dbReference type="Proteomes" id="UP000838686"/>
    </source>
</evidence>